<proteinExistence type="predicted"/>
<evidence type="ECO:0000313" key="2">
    <source>
        <dbReference type="Proteomes" id="UP001442494"/>
    </source>
</evidence>
<evidence type="ECO:0000313" key="1">
    <source>
        <dbReference type="EMBL" id="MEP0863942.1"/>
    </source>
</evidence>
<name>A0ABV0JKH6_9CYAN</name>
<sequence length="171" mass="18629">MQLIKKSIAPLLTGVIVLNLSSCTTTPTNRKTDNAVNPTTISNTASTTTTTTSKNTVTVTIYQPDNQCQELVPEKVAVSDKNSVAAAVGKVLEERDTADFNLAGYRVKVNQKSGVATVDLRLAPNQERKFVSLSTCEQFALFGSLRKTLISNQAWKIKDVSFTDQGQKIYL</sequence>
<organism evidence="1 2">
    <name type="scientific">Funiculus sociatus GB2-A5</name>
    <dbReference type="NCBI Taxonomy" id="2933946"/>
    <lineage>
        <taxon>Bacteria</taxon>
        <taxon>Bacillati</taxon>
        <taxon>Cyanobacteriota</taxon>
        <taxon>Cyanophyceae</taxon>
        <taxon>Coleofasciculales</taxon>
        <taxon>Coleofasciculaceae</taxon>
        <taxon>Funiculus</taxon>
    </lineage>
</organism>
<accession>A0ABV0JKH6</accession>
<dbReference type="EMBL" id="JAMPKK010000008">
    <property type="protein sequence ID" value="MEP0863942.1"/>
    <property type="molecule type" value="Genomic_DNA"/>
</dbReference>
<comment type="caution">
    <text evidence="1">The sequence shown here is derived from an EMBL/GenBank/DDBJ whole genome shotgun (WGS) entry which is preliminary data.</text>
</comment>
<gene>
    <name evidence="1" type="ORF">NDI37_05630</name>
</gene>
<reference evidence="1 2" key="1">
    <citation type="submission" date="2022-04" db="EMBL/GenBank/DDBJ databases">
        <title>Positive selection, recombination, and allopatry shape intraspecific diversity of widespread and dominant cyanobacteria.</title>
        <authorList>
            <person name="Wei J."/>
            <person name="Shu W."/>
            <person name="Hu C."/>
        </authorList>
    </citation>
    <scope>NUCLEOTIDE SEQUENCE [LARGE SCALE GENOMIC DNA]</scope>
    <source>
        <strain evidence="1 2">GB2-A5</strain>
    </source>
</reference>
<dbReference type="RefSeq" id="WP_190417649.1">
    <property type="nucleotide sequence ID" value="NZ_JAMPKK010000008.1"/>
</dbReference>
<dbReference type="Proteomes" id="UP001442494">
    <property type="component" value="Unassembled WGS sequence"/>
</dbReference>
<keyword evidence="2" id="KW-1185">Reference proteome</keyword>
<protein>
    <submittedName>
        <fullName evidence="1">Sporulation/spore germination protein</fullName>
    </submittedName>
</protein>